<proteinExistence type="predicted"/>
<dbReference type="GeneID" id="108568943"/>
<accession>A0ABM1NG33</accession>
<name>A0ABM1NG33_NICVS</name>
<dbReference type="Pfam" id="PF00379">
    <property type="entry name" value="Chitin_bind_4"/>
    <property type="match status" value="1"/>
</dbReference>
<protein>
    <submittedName>
        <fullName evidence="5">Flexible cuticle protein 12-like</fullName>
    </submittedName>
</protein>
<keyword evidence="4" id="KW-1185">Reference proteome</keyword>
<organism evidence="4 5">
    <name type="scientific">Nicrophorus vespilloides</name>
    <name type="common">Boreal carrion beetle</name>
    <dbReference type="NCBI Taxonomy" id="110193"/>
    <lineage>
        <taxon>Eukaryota</taxon>
        <taxon>Metazoa</taxon>
        <taxon>Ecdysozoa</taxon>
        <taxon>Arthropoda</taxon>
        <taxon>Hexapoda</taxon>
        <taxon>Insecta</taxon>
        <taxon>Pterygota</taxon>
        <taxon>Neoptera</taxon>
        <taxon>Endopterygota</taxon>
        <taxon>Coleoptera</taxon>
        <taxon>Polyphaga</taxon>
        <taxon>Staphyliniformia</taxon>
        <taxon>Silphidae</taxon>
        <taxon>Nicrophorinae</taxon>
        <taxon>Nicrophorus</taxon>
    </lineage>
</organism>
<dbReference type="PANTHER" id="PTHR10380">
    <property type="entry name" value="CUTICLE PROTEIN"/>
    <property type="match status" value="1"/>
</dbReference>
<dbReference type="PRINTS" id="PR00947">
    <property type="entry name" value="CUTICLE"/>
</dbReference>
<sequence length="125" mass="13658">MKVVILLLVLLTIVNGMPKPEANSKIINYEYNTMYLGGGYKYAFESDDGIKKEETGEIVNEGRDDQFIKVTGSYSYIGDDGKMYMVVYTADENGFHPSPPKPFAMSISFASPAILNSLIGGGIGK</sequence>
<dbReference type="InterPro" id="IPR000618">
    <property type="entry name" value="Insect_cuticle"/>
</dbReference>
<keyword evidence="1 2" id="KW-0193">Cuticle</keyword>
<dbReference type="PROSITE" id="PS00233">
    <property type="entry name" value="CHIT_BIND_RR_1"/>
    <property type="match status" value="1"/>
</dbReference>
<evidence type="ECO:0000313" key="4">
    <source>
        <dbReference type="Proteomes" id="UP000695000"/>
    </source>
</evidence>
<dbReference type="PROSITE" id="PS51155">
    <property type="entry name" value="CHIT_BIND_RR_2"/>
    <property type="match status" value="1"/>
</dbReference>
<feature type="signal peptide" evidence="3">
    <location>
        <begin position="1"/>
        <end position="16"/>
    </location>
</feature>
<evidence type="ECO:0000256" key="3">
    <source>
        <dbReference type="SAM" id="SignalP"/>
    </source>
</evidence>
<dbReference type="PANTHER" id="PTHR10380:SF192">
    <property type="entry name" value="GEO02312P1"/>
    <property type="match status" value="1"/>
</dbReference>
<keyword evidence="3" id="KW-0732">Signal</keyword>
<dbReference type="Proteomes" id="UP000695000">
    <property type="component" value="Unplaced"/>
</dbReference>
<dbReference type="RefSeq" id="XP_017785783.1">
    <property type="nucleotide sequence ID" value="XM_017930294.1"/>
</dbReference>
<evidence type="ECO:0000256" key="2">
    <source>
        <dbReference type="PROSITE-ProRule" id="PRU00497"/>
    </source>
</evidence>
<dbReference type="InterPro" id="IPR031311">
    <property type="entry name" value="CHIT_BIND_RR_consensus"/>
</dbReference>
<feature type="chain" id="PRO_5046885329" evidence="3">
    <location>
        <begin position="17"/>
        <end position="125"/>
    </location>
</feature>
<gene>
    <name evidence="5" type="primary">LOC108568943</name>
</gene>
<reference evidence="5" key="1">
    <citation type="submission" date="2025-08" db="UniProtKB">
        <authorList>
            <consortium name="RefSeq"/>
        </authorList>
    </citation>
    <scope>IDENTIFICATION</scope>
    <source>
        <tissue evidence="5">Whole Larva</tissue>
    </source>
</reference>
<evidence type="ECO:0000313" key="5">
    <source>
        <dbReference type="RefSeq" id="XP_017785783.1"/>
    </source>
</evidence>
<dbReference type="InterPro" id="IPR050468">
    <property type="entry name" value="Cuticle_Struct_Prot"/>
</dbReference>
<evidence type="ECO:0000256" key="1">
    <source>
        <dbReference type="ARBA" id="ARBA00022460"/>
    </source>
</evidence>